<feature type="region of interest" description="Disordered" evidence="7">
    <location>
        <begin position="421"/>
        <end position="444"/>
    </location>
</feature>
<evidence type="ECO:0000313" key="12">
    <source>
        <dbReference type="EMBL" id="CUB04362.1"/>
    </source>
</evidence>
<evidence type="ECO:0000256" key="1">
    <source>
        <dbReference type="ARBA" id="ARBA00004370"/>
    </source>
</evidence>
<proteinExistence type="inferred from homology"/>
<accession>A0A0K6IM05</accession>
<feature type="coiled-coil region" evidence="6">
    <location>
        <begin position="607"/>
        <end position="634"/>
    </location>
</feature>
<gene>
    <name evidence="12" type="ORF">Ga0061065_106181</name>
</gene>
<sequence>MSTKLSVKFILLVLVTVFAIGLPSYSLFKGSNGSDVSVSTELQARLDELAMTYQLIQSRAATDSISAAQAFQQQSAVVDGLFADVLPQLVNVQTEEQGASSAYLAIGAGIIAILLILWIATSFTTLVSQISTMVLAISAGRYEDVARLNSDGAFASLIKPLQKVAMDLKSKQAELDQANQANLARELESNRILQALNATSTNVMIADSERKIVYMNKSVETMLRGVEGELRQVLPHFNVDTIVGSTMDIFHKNPSHQADLLASLEKVHQAQIKVANLHFRLIANPIFDRNGQRIGSVVEWADRTSEVQSEKEISHLVEEAAAGNFTIRAKEEDKKGFMLFMAKALNQLMSTADHGLADVGRVLMAMSEGDLTQRITEDYQGQFDNLKRFCNETCENLTSMIAEIQDAAETINHAASEIAQGNSDLSARTESQASSLEETASSMDLMTGNVRQTSENVRSASSLANDASKVAKQGGEQVKQVVATMSSINDASREIADIISIIDGIAFQTNILALNAAVEAARAGEQGRGFAVVASEVRTLAQRSANAAKDIKELISDSVSKVEDGNKLVNQSGQIMEQIESAIMRVNDLMSQVASASTDQATGLDEINQAVVRMDEMTQQNAALVEEAAAAADSMRSQAFNLQQNVQRFNIKRGSVPTLQLTQGH</sequence>
<dbReference type="FunFam" id="3.30.450.20:FF:000075">
    <property type="entry name" value="Methyl-accepting chemotaxis protein"/>
    <property type="match status" value="1"/>
</dbReference>
<keyword evidence="3 5" id="KW-0807">Transducer</keyword>
<protein>
    <submittedName>
        <fullName evidence="12">Methyl-accepting chemotaxis sensory transducer</fullName>
    </submittedName>
</protein>
<dbReference type="GO" id="GO:0007165">
    <property type="term" value="P:signal transduction"/>
    <property type="evidence" value="ECO:0007669"/>
    <property type="project" value="UniProtKB-KW"/>
</dbReference>
<evidence type="ECO:0000256" key="6">
    <source>
        <dbReference type="SAM" id="Coils"/>
    </source>
</evidence>
<feature type="transmembrane region" description="Helical" evidence="8">
    <location>
        <begin position="9"/>
        <end position="28"/>
    </location>
</feature>
<dbReference type="GO" id="GO:0005886">
    <property type="term" value="C:plasma membrane"/>
    <property type="evidence" value="ECO:0007669"/>
    <property type="project" value="TreeGrafter"/>
</dbReference>
<dbReference type="GO" id="GO:0006935">
    <property type="term" value="P:chemotaxis"/>
    <property type="evidence" value="ECO:0007669"/>
    <property type="project" value="TreeGrafter"/>
</dbReference>
<dbReference type="InterPro" id="IPR051310">
    <property type="entry name" value="MCP_chemotaxis"/>
</dbReference>
<name>A0A0K6IM05_9GAMM</name>
<evidence type="ECO:0000256" key="2">
    <source>
        <dbReference type="ARBA" id="ARBA00022481"/>
    </source>
</evidence>
<keyword evidence="8" id="KW-0472">Membrane</keyword>
<dbReference type="SUPFAM" id="SSF58104">
    <property type="entry name" value="Methyl-accepting chemotaxis protein (MCP) signaling domain"/>
    <property type="match status" value="1"/>
</dbReference>
<evidence type="ECO:0000256" key="5">
    <source>
        <dbReference type="PROSITE-ProRule" id="PRU00284"/>
    </source>
</evidence>
<feature type="domain" description="Methyl-accepting transducer" evidence="9">
    <location>
        <begin position="407"/>
        <end position="636"/>
    </location>
</feature>
<keyword evidence="8" id="KW-1133">Transmembrane helix</keyword>
<comment type="subcellular location">
    <subcellularLocation>
        <location evidence="1">Membrane</location>
    </subcellularLocation>
</comment>
<keyword evidence="2" id="KW-0488">Methylation</keyword>
<dbReference type="PROSITE" id="PS50192">
    <property type="entry name" value="T_SNARE"/>
    <property type="match status" value="2"/>
</dbReference>
<dbReference type="PANTHER" id="PTHR43531">
    <property type="entry name" value="PROTEIN ICFG"/>
    <property type="match status" value="1"/>
</dbReference>
<keyword evidence="13" id="KW-1185">Reference proteome</keyword>
<dbReference type="InterPro" id="IPR004089">
    <property type="entry name" value="MCPsignal_dom"/>
</dbReference>
<dbReference type="EMBL" id="CYHG01000006">
    <property type="protein sequence ID" value="CUB04362.1"/>
    <property type="molecule type" value="Genomic_DNA"/>
</dbReference>
<dbReference type="CDD" id="cd11386">
    <property type="entry name" value="MCP_signal"/>
    <property type="match status" value="1"/>
</dbReference>
<dbReference type="PANTHER" id="PTHR43531:SF14">
    <property type="entry name" value="METHYL-ACCEPTING CHEMOTAXIS PROTEIN I-RELATED"/>
    <property type="match status" value="1"/>
</dbReference>
<evidence type="ECO:0000259" key="11">
    <source>
        <dbReference type="PROSITE" id="PS50885"/>
    </source>
</evidence>
<evidence type="ECO:0000256" key="8">
    <source>
        <dbReference type="SAM" id="Phobius"/>
    </source>
</evidence>
<evidence type="ECO:0000256" key="4">
    <source>
        <dbReference type="ARBA" id="ARBA00029447"/>
    </source>
</evidence>
<evidence type="ECO:0000256" key="7">
    <source>
        <dbReference type="SAM" id="MobiDB-lite"/>
    </source>
</evidence>
<evidence type="ECO:0000313" key="13">
    <source>
        <dbReference type="Proteomes" id="UP000182769"/>
    </source>
</evidence>
<organism evidence="12 13">
    <name type="scientific">Marinomonas fungiae</name>
    <dbReference type="NCBI Taxonomy" id="1137284"/>
    <lineage>
        <taxon>Bacteria</taxon>
        <taxon>Pseudomonadati</taxon>
        <taxon>Pseudomonadota</taxon>
        <taxon>Gammaproteobacteria</taxon>
        <taxon>Oceanospirillales</taxon>
        <taxon>Oceanospirillaceae</taxon>
        <taxon>Marinomonas</taxon>
    </lineage>
</organism>
<dbReference type="GO" id="GO:0004888">
    <property type="term" value="F:transmembrane signaling receptor activity"/>
    <property type="evidence" value="ECO:0007669"/>
    <property type="project" value="TreeGrafter"/>
</dbReference>
<dbReference type="FunFam" id="1.10.287.950:FF:000001">
    <property type="entry name" value="Methyl-accepting chemotaxis sensory transducer"/>
    <property type="match status" value="1"/>
</dbReference>
<evidence type="ECO:0000259" key="9">
    <source>
        <dbReference type="PROSITE" id="PS50111"/>
    </source>
</evidence>
<dbReference type="Gene3D" id="3.30.450.20">
    <property type="entry name" value="PAS domain"/>
    <property type="match status" value="1"/>
</dbReference>
<dbReference type="Pfam" id="PF00015">
    <property type="entry name" value="MCPsignal"/>
    <property type="match status" value="1"/>
</dbReference>
<dbReference type="Pfam" id="PF18947">
    <property type="entry name" value="HAMP_2"/>
    <property type="match status" value="1"/>
</dbReference>
<dbReference type="InterPro" id="IPR003660">
    <property type="entry name" value="HAMP_dom"/>
</dbReference>
<evidence type="ECO:0000256" key="3">
    <source>
        <dbReference type="ARBA" id="ARBA00023224"/>
    </source>
</evidence>
<dbReference type="PROSITE" id="PS50885">
    <property type="entry name" value="HAMP"/>
    <property type="match status" value="1"/>
</dbReference>
<feature type="transmembrane region" description="Helical" evidence="8">
    <location>
        <begin position="102"/>
        <end position="127"/>
    </location>
</feature>
<feature type="domain" description="T-SNARE coiled-coil homology" evidence="10">
    <location>
        <begin position="398"/>
        <end position="460"/>
    </location>
</feature>
<feature type="domain" description="T-SNARE coiled-coil homology" evidence="10">
    <location>
        <begin position="566"/>
        <end position="628"/>
    </location>
</feature>
<feature type="domain" description="HAMP" evidence="11">
    <location>
        <begin position="356"/>
        <end position="402"/>
    </location>
</feature>
<keyword evidence="8" id="KW-0812">Transmembrane</keyword>
<comment type="similarity">
    <text evidence="4">Belongs to the methyl-accepting chemotaxis (MCP) protein family.</text>
</comment>
<dbReference type="STRING" id="1137284.GCA_001418205_02227"/>
<reference evidence="13" key="1">
    <citation type="submission" date="2015-08" db="EMBL/GenBank/DDBJ databases">
        <authorList>
            <person name="Varghese N."/>
        </authorList>
    </citation>
    <scope>NUCLEOTIDE SEQUENCE [LARGE SCALE GENOMIC DNA]</scope>
    <source>
        <strain evidence="13">JCM 18476</strain>
    </source>
</reference>
<evidence type="ECO:0000259" key="10">
    <source>
        <dbReference type="PROSITE" id="PS50192"/>
    </source>
</evidence>
<dbReference type="InterPro" id="IPR000727">
    <property type="entry name" value="T_SNARE_dom"/>
</dbReference>
<dbReference type="PROSITE" id="PS50111">
    <property type="entry name" value="CHEMOTAXIS_TRANSDUC_2"/>
    <property type="match status" value="1"/>
</dbReference>
<dbReference type="AlphaFoldDB" id="A0A0K6IM05"/>
<dbReference type="SMART" id="SM00283">
    <property type="entry name" value="MA"/>
    <property type="match status" value="1"/>
</dbReference>
<dbReference type="RefSeq" id="WP_055463298.1">
    <property type="nucleotide sequence ID" value="NZ_CYHG01000006.1"/>
</dbReference>
<keyword evidence="6" id="KW-0175">Coiled coil</keyword>
<dbReference type="Proteomes" id="UP000182769">
    <property type="component" value="Unassembled WGS sequence"/>
</dbReference>
<dbReference type="Gene3D" id="1.10.287.950">
    <property type="entry name" value="Methyl-accepting chemotaxis protein"/>
    <property type="match status" value="1"/>
</dbReference>